<accession>A0A023B8R7</accession>
<evidence type="ECO:0000313" key="2">
    <source>
        <dbReference type="EMBL" id="EZG69828.1"/>
    </source>
</evidence>
<dbReference type="InterPro" id="IPR009210">
    <property type="entry name" value="ASCC1"/>
</dbReference>
<name>A0A023B8R7_GRENI</name>
<dbReference type="Pfam" id="PF10469">
    <property type="entry name" value="AKAP7_NLS"/>
    <property type="match status" value="2"/>
</dbReference>
<evidence type="ECO:0000259" key="1">
    <source>
        <dbReference type="Pfam" id="PF10469"/>
    </source>
</evidence>
<dbReference type="GO" id="GO:0006355">
    <property type="term" value="P:regulation of DNA-templated transcription"/>
    <property type="evidence" value="ECO:0007669"/>
    <property type="project" value="TreeGrafter"/>
</dbReference>
<feature type="domain" description="A-kinase anchor protein 7-like phosphoesterase" evidence="1">
    <location>
        <begin position="362"/>
        <end position="456"/>
    </location>
</feature>
<dbReference type="InterPro" id="IPR019510">
    <property type="entry name" value="AKAP7-like_phosphoesterase"/>
</dbReference>
<reference evidence="2" key="1">
    <citation type="submission" date="2013-12" db="EMBL/GenBank/DDBJ databases">
        <authorList>
            <person name="Omoto C.K."/>
            <person name="Sibley D."/>
            <person name="Venepally P."/>
            <person name="Hadjithomas M."/>
            <person name="Karamycheva S."/>
            <person name="Brunk B."/>
            <person name="Roos D."/>
            <person name="Caler E."/>
            <person name="Lorenzi H."/>
        </authorList>
    </citation>
    <scope>NUCLEOTIDE SEQUENCE</scope>
</reference>
<dbReference type="PANTHER" id="PTHR13360">
    <property type="entry name" value="ACTIVATING SIGNAL COINTEGRATOR 1 COMPLEX SUBUNIT 1"/>
    <property type="match status" value="1"/>
</dbReference>
<protein>
    <submittedName>
        <fullName evidence="2">AKAP7 2'5' RNA ligase-like domain protein</fullName>
    </submittedName>
</protein>
<dbReference type="Gene3D" id="3.90.1140.10">
    <property type="entry name" value="Cyclic phosphodiesterase"/>
    <property type="match status" value="1"/>
</dbReference>
<dbReference type="PANTHER" id="PTHR13360:SF1">
    <property type="entry name" value="ACTIVATING SIGNAL COINTEGRATOR 1 COMPLEX SUBUNIT 1"/>
    <property type="match status" value="1"/>
</dbReference>
<dbReference type="GeneID" id="22912109"/>
<dbReference type="AlphaFoldDB" id="A0A023B8R7"/>
<keyword evidence="3" id="KW-1185">Reference proteome</keyword>
<dbReference type="RefSeq" id="XP_011129986.1">
    <property type="nucleotide sequence ID" value="XM_011131684.1"/>
</dbReference>
<dbReference type="GO" id="GO:0016874">
    <property type="term" value="F:ligase activity"/>
    <property type="evidence" value="ECO:0007669"/>
    <property type="project" value="UniProtKB-KW"/>
</dbReference>
<gene>
    <name evidence="2" type="ORF">GNI_057010</name>
</gene>
<dbReference type="GO" id="GO:0006307">
    <property type="term" value="P:DNA alkylation repair"/>
    <property type="evidence" value="ECO:0007669"/>
    <property type="project" value="InterPro"/>
</dbReference>
<dbReference type="EMBL" id="AFNH02000432">
    <property type="protein sequence ID" value="EZG69828.1"/>
    <property type="molecule type" value="Genomic_DNA"/>
</dbReference>
<organism evidence="2 3">
    <name type="scientific">Gregarina niphandrodes</name>
    <name type="common">Septate eugregarine</name>
    <dbReference type="NCBI Taxonomy" id="110365"/>
    <lineage>
        <taxon>Eukaryota</taxon>
        <taxon>Sar</taxon>
        <taxon>Alveolata</taxon>
        <taxon>Apicomplexa</taxon>
        <taxon>Conoidasida</taxon>
        <taxon>Gregarinasina</taxon>
        <taxon>Eugregarinorida</taxon>
        <taxon>Gregarinidae</taxon>
        <taxon>Gregarina</taxon>
    </lineage>
</organism>
<feature type="domain" description="A-kinase anchor protein 7-like phosphoesterase" evidence="1">
    <location>
        <begin position="194"/>
        <end position="316"/>
    </location>
</feature>
<sequence>MSTPIQTAVVDALSKGLKYRYYQPGALGAYETVNLDEFGPALQPMNAYRMGDVTETVKLLDDDDQSSDIGVGDTEEVRPEVEKALNTIYWVPAAKKGSDGRWQTRVLCARDIMGRVLGREKYNISELEAAYPGLCIELEQNKNYGSNAGQKNRVRLSQGATFITMSHDSDKIKLAEARLELEELVSKFRSFAAYTHFISLPILLADNVEFPGRLREFFKRLDDKALVNDVRIMMPLGMCHYTLIMLRLYTDDEIAAVIKVIQKLKSPLFGDEVPVSIPRDVQPPPKGFLVHLKGVYCMDEDETQASVLYTKEVEADASNGSAATNDLNGTSQFKSVADPSVSDEPCNNDPWLRLRRSAHSYLDALVEDLVAGLLSEGVSCVEELVEDRLIQADGSIQRKLHITLLNRKLGDKKPFNARLILDDPSLRNFDFGNAIITGLHLSRRGEPSPDTFYYHPEFVRPLRPHVGL</sequence>
<proteinExistence type="predicted"/>
<comment type="caution">
    <text evidence="2">The sequence shown here is derived from an EMBL/GenBank/DDBJ whole genome shotgun (WGS) entry which is preliminary data.</text>
</comment>
<dbReference type="OrthoDB" id="277832at2759"/>
<dbReference type="VEuPathDB" id="CryptoDB:GNI_057010"/>
<dbReference type="GO" id="GO:0005634">
    <property type="term" value="C:nucleus"/>
    <property type="evidence" value="ECO:0007669"/>
    <property type="project" value="TreeGrafter"/>
</dbReference>
<evidence type="ECO:0000313" key="3">
    <source>
        <dbReference type="Proteomes" id="UP000019763"/>
    </source>
</evidence>
<dbReference type="Proteomes" id="UP000019763">
    <property type="component" value="Unassembled WGS sequence"/>
</dbReference>